<evidence type="ECO:0000259" key="2">
    <source>
        <dbReference type="Pfam" id="PF13751"/>
    </source>
</evidence>
<dbReference type="Proteomes" id="UP000748108">
    <property type="component" value="Unassembled WGS sequence"/>
</dbReference>
<evidence type="ECO:0000256" key="1">
    <source>
        <dbReference type="SAM" id="MobiDB-lite"/>
    </source>
</evidence>
<gene>
    <name evidence="3" type="ORF">KM312_00465</name>
</gene>
<comment type="caution">
    <text evidence="3">The sequence shown here is derived from an EMBL/GenBank/DDBJ whole genome shotgun (WGS) entry which is preliminary data.</text>
</comment>
<dbReference type="EMBL" id="JAHHQF010000016">
    <property type="protein sequence ID" value="MBT9281142.1"/>
    <property type="molecule type" value="Genomic_DNA"/>
</dbReference>
<evidence type="ECO:0000313" key="3">
    <source>
        <dbReference type="EMBL" id="MBT9281142.1"/>
    </source>
</evidence>
<dbReference type="Pfam" id="PF13751">
    <property type="entry name" value="DDE_Tnp_1_6"/>
    <property type="match status" value="1"/>
</dbReference>
<dbReference type="InterPro" id="IPR025668">
    <property type="entry name" value="Tnp_DDE_dom"/>
</dbReference>
<organism evidence="3 4">
    <name type="scientific">Hydrogenibacillus schlegelii</name>
    <name type="common">Bacillus schlegelii</name>
    <dbReference type="NCBI Taxonomy" id="1484"/>
    <lineage>
        <taxon>Bacteria</taxon>
        <taxon>Bacillati</taxon>
        <taxon>Bacillota</taxon>
        <taxon>Bacilli</taxon>
        <taxon>Bacillales</taxon>
        <taxon>Bacillales Family X. Incertae Sedis</taxon>
        <taxon>Hydrogenibacillus</taxon>
    </lineage>
</organism>
<protein>
    <submittedName>
        <fullName evidence="3">Transposase</fullName>
    </submittedName>
</protein>
<feature type="region of interest" description="Disordered" evidence="1">
    <location>
        <begin position="1"/>
        <end position="25"/>
    </location>
</feature>
<reference evidence="3" key="1">
    <citation type="journal article" date="2021" name="Microbiology">
        <title>Metagenomic Analysis of the Microbial Community in the Underground Coal Fire Area (Kemerovo Region, Russia) Revealed Predominance of Thermophilic Members of the Phyla Deinococcus-thermus, Aquificae, and Firmicutes.</title>
        <authorList>
            <person name="Kadnikov V."/>
            <person name="Mardanov A.V."/>
            <person name="Beletsky A.V."/>
            <person name="Karnachuk O.V."/>
            <person name="Ravin N.V."/>
        </authorList>
    </citation>
    <scope>NUCLEOTIDE SEQUENCE</scope>
    <source>
        <strain evidence="3">RBS10-49</strain>
    </source>
</reference>
<evidence type="ECO:0000313" key="4">
    <source>
        <dbReference type="Proteomes" id="UP000748108"/>
    </source>
</evidence>
<feature type="domain" description="Transposase DDE" evidence="2">
    <location>
        <begin position="7"/>
        <end position="71"/>
    </location>
</feature>
<feature type="compositionally biased region" description="Basic residues" evidence="1">
    <location>
        <begin position="7"/>
        <end position="17"/>
    </location>
</feature>
<name>A0A947CVI0_HYDSH</name>
<sequence length="96" mass="11219">MRAEARRRGKLEHRHQKFTSSARGSTRWAREYRKRTAVERVFSRLDTMDGFETPTIQGLKKMRVRVGFARVVMPGMALGRLSEGWPGELRRFVRVA</sequence>
<dbReference type="AlphaFoldDB" id="A0A947CVI0"/>
<accession>A0A947CVI0</accession>
<proteinExistence type="predicted"/>